<keyword evidence="2" id="KW-0540">Nuclease</keyword>
<evidence type="ECO:0000313" key="5">
    <source>
        <dbReference type="EMBL" id="CAH8247474.1"/>
    </source>
</evidence>
<organism evidence="5 6">
    <name type="scientific">Paenibacillus melissococcoides</name>
    <dbReference type="NCBI Taxonomy" id="2912268"/>
    <lineage>
        <taxon>Bacteria</taxon>
        <taxon>Bacillati</taxon>
        <taxon>Bacillota</taxon>
        <taxon>Bacilli</taxon>
        <taxon>Bacillales</taxon>
        <taxon>Paenibacillaceae</taxon>
        <taxon>Paenibacillus</taxon>
    </lineage>
</organism>
<keyword evidence="6" id="KW-1185">Reference proteome</keyword>
<dbReference type="InterPro" id="IPR011856">
    <property type="entry name" value="tRNA_endonuc-like_dom_sf"/>
</dbReference>
<name>A0ABM9G6I5_9BACL</name>
<dbReference type="InterPro" id="IPR014883">
    <property type="entry name" value="VRR_NUC"/>
</dbReference>
<gene>
    <name evidence="5" type="ORF">WJ0W_004709</name>
</gene>
<dbReference type="Proteomes" id="UP001154322">
    <property type="component" value="Unassembled WGS sequence"/>
</dbReference>
<proteinExistence type="predicted"/>
<evidence type="ECO:0000259" key="4">
    <source>
        <dbReference type="SMART" id="SM00990"/>
    </source>
</evidence>
<evidence type="ECO:0000256" key="3">
    <source>
        <dbReference type="ARBA" id="ARBA00022801"/>
    </source>
</evidence>
<reference evidence="5" key="1">
    <citation type="submission" date="2022-06" db="EMBL/GenBank/DDBJ databases">
        <authorList>
            <person name="Dietemann V."/>
            <person name="Ory F."/>
            <person name="Dainat B."/>
            <person name="Oberhansli S."/>
        </authorList>
    </citation>
    <scope>NUCLEOTIDE SEQUENCE</scope>
    <source>
        <strain evidence="5">Ena-SAMPLE-TAB-26-04-2022-14:26:32:270-5432</strain>
    </source>
</reference>
<evidence type="ECO:0000256" key="1">
    <source>
        <dbReference type="ARBA" id="ARBA00001946"/>
    </source>
</evidence>
<sequence>MRERDIEKYLREKVKAAGGRAYKFVSPGNSGVPDRIVILPGGRIVFVELKAPGRKPTALQLVQHKHFRALGCDVRIVDSIAQVDGLLQELMGV</sequence>
<dbReference type="RefSeq" id="WP_213430930.1">
    <property type="nucleotide sequence ID" value="NZ_AP031286.1"/>
</dbReference>
<dbReference type="SMART" id="SM00990">
    <property type="entry name" value="VRR_NUC"/>
    <property type="match status" value="1"/>
</dbReference>
<comment type="cofactor">
    <cofactor evidence="1">
        <name>Mg(2+)</name>
        <dbReference type="ChEBI" id="CHEBI:18420"/>
    </cofactor>
</comment>
<evidence type="ECO:0000256" key="2">
    <source>
        <dbReference type="ARBA" id="ARBA00022722"/>
    </source>
</evidence>
<evidence type="ECO:0000313" key="6">
    <source>
        <dbReference type="Proteomes" id="UP001154322"/>
    </source>
</evidence>
<accession>A0ABM9G6I5</accession>
<comment type="caution">
    <text evidence="5">The sequence shown here is derived from an EMBL/GenBank/DDBJ whole genome shotgun (WGS) entry which is preliminary data.</text>
</comment>
<keyword evidence="3" id="KW-0378">Hydrolase</keyword>
<protein>
    <submittedName>
        <fullName evidence="5">VRR-NUC domain-containing protein</fullName>
    </submittedName>
</protein>
<dbReference type="EMBL" id="CALYLO010000007">
    <property type="protein sequence ID" value="CAH8247474.1"/>
    <property type="molecule type" value="Genomic_DNA"/>
</dbReference>
<feature type="domain" description="VRR-NUC" evidence="4">
    <location>
        <begin position="1"/>
        <end position="81"/>
    </location>
</feature>
<dbReference type="Gene3D" id="3.40.1350.10">
    <property type="match status" value="1"/>
</dbReference>